<dbReference type="AlphaFoldDB" id="A0AAN7E8J6"/>
<reference evidence="1 2" key="1">
    <citation type="journal article" date="2023" name="G3 (Bethesda)">
        <title>A haplotype-resolved chromosome-scale genome for Quercus rubra L. provides insights into the genetics of adaptive traits for red oak species.</title>
        <authorList>
            <person name="Kapoor B."/>
            <person name="Jenkins J."/>
            <person name="Schmutz J."/>
            <person name="Zhebentyayeva T."/>
            <person name="Kuelheim C."/>
            <person name="Coggeshall M."/>
            <person name="Heim C."/>
            <person name="Lasky J.R."/>
            <person name="Leites L."/>
            <person name="Islam-Faridi N."/>
            <person name="Romero-Severson J."/>
            <person name="DeLeo V.L."/>
            <person name="Lucas S.M."/>
            <person name="Lazic D."/>
            <person name="Gailing O."/>
            <person name="Carlson J."/>
            <person name="Staton M."/>
        </authorList>
    </citation>
    <scope>NUCLEOTIDE SEQUENCE [LARGE SCALE GENOMIC DNA]</scope>
    <source>
        <strain evidence="1">Pseudo-F2</strain>
    </source>
</reference>
<comment type="caution">
    <text evidence="1">The sequence shown here is derived from an EMBL/GenBank/DDBJ whole genome shotgun (WGS) entry which is preliminary data.</text>
</comment>
<dbReference type="EMBL" id="JAXUIC010000011">
    <property type="protein sequence ID" value="KAK4564803.1"/>
    <property type="molecule type" value="Genomic_DNA"/>
</dbReference>
<name>A0AAN7E8J6_QUERU</name>
<organism evidence="1 2">
    <name type="scientific">Quercus rubra</name>
    <name type="common">Northern red oak</name>
    <name type="synonym">Quercus borealis</name>
    <dbReference type="NCBI Taxonomy" id="3512"/>
    <lineage>
        <taxon>Eukaryota</taxon>
        <taxon>Viridiplantae</taxon>
        <taxon>Streptophyta</taxon>
        <taxon>Embryophyta</taxon>
        <taxon>Tracheophyta</taxon>
        <taxon>Spermatophyta</taxon>
        <taxon>Magnoliopsida</taxon>
        <taxon>eudicotyledons</taxon>
        <taxon>Gunneridae</taxon>
        <taxon>Pentapetalae</taxon>
        <taxon>rosids</taxon>
        <taxon>fabids</taxon>
        <taxon>Fagales</taxon>
        <taxon>Fagaceae</taxon>
        <taxon>Quercus</taxon>
    </lineage>
</organism>
<keyword evidence="2" id="KW-1185">Reference proteome</keyword>
<dbReference type="Proteomes" id="UP001324115">
    <property type="component" value="Unassembled WGS sequence"/>
</dbReference>
<protein>
    <submittedName>
        <fullName evidence="1">Uncharacterized protein</fullName>
    </submittedName>
</protein>
<evidence type="ECO:0000313" key="2">
    <source>
        <dbReference type="Proteomes" id="UP001324115"/>
    </source>
</evidence>
<sequence length="102" mass="11746">MSDEAHQHEDSTTQTMEDFSGYPIHEPHSFIQNFASSSLFVDTESLQNQIDELATFSDTLAPSVTRILYTKKDVLARRVWSGPKGQLQTQWMFLIEVLKQRL</sequence>
<proteinExistence type="predicted"/>
<evidence type="ECO:0000313" key="1">
    <source>
        <dbReference type="EMBL" id="KAK4564803.1"/>
    </source>
</evidence>
<gene>
    <name evidence="1" type="ORF">RGQ29_006746</name>
</gene>
<accession>A0AAN7E8J6</accession>